<evidence type="ECO:0000313" key="4">
    <source>
        <dbReference type="EMBL" id="PNT64426.1"/>
    </source>
</evidence>
<feature type="region of interest" description="Disordered" evidence="2">
    <location>
        <begin position="25"/>
        <end position="49"/>
    </location>
</feature>
<dbReference type="EnsemblPlants" id="PNT64426">
    <property type="protein sequence ID" value="PNT64426"/>
    <property type="gene ID" value="BRADI_4g28417v3"/>
</dbReference>
<name>A0A2K2CQW4_BRADI</name>
<feature type="compositionally biased region" description="Polar residues" evidence="2">
    <location>
        <begin position="607"/>
        <end position="617"/>
    </location>
</feature>
<evidence type="ECO:0000256" key="1">
    <source>
        <dbReference type="PROSITE-ProRule" id="PRU00047"/>
    </source>
</evidence>
<protein>
    <recommendedName>
        <fullName evidence="3">CCHC-type domain-containing protein</fullName>
    </recommendedName>
</protein>
<feature type="domain" description="CCHC-type" evidence="3">
    <location>
        <begin position="52"/>
        <end position="67"/>
    </location>
</feature>
<evidence type="ECO:0000313" key="6">
    <source>
        <dbReference type="Proteomes" id="UP000008810"/>
    </source>
</evidence>
<evidence type="ECO:0000256" key="2">
    <source>
        <dbReference type="SAM" id="MobiDB-lite"/>
    </source>
</evidence>
<keyword evidence="1" id="KW-0863">Zinc-finger</keyword>
<dbReference type="OrthoDB" id="695245at2759"/>
<feature type="region of interest" description="Disordered" evidence="2">
    <location>
        <begin position="594"/>
        <end position="633"/>
    </location>
</feature>
<dbReference type="Gramene" id="PNT64426">
    <property type="protein sequence ID" value="PNT64426"/>
    <property type="gene ID" value="BRADI_4g28417v3"/>
</dbReference>
<dbReference type="PANTHER" id="PTHR33170:SF22">
    <property type="entry name" value="OS10G0417100 PROTEIN"/>
    <property type="match status" value="1"/>
</dbReference>
<dbReference type="GO" id="GO:0008270">
    <property type="term" value="F:zinc ion binding"/>
    <property type="evidence" value="ECO:0007669"/>
    <property type="project" value="UniProtKB-KW"/>
</dbReference>
<sequence length="633" mass="68631">MARSRGMLAGRKLLRRRGGVVWDEPVGKSRRRDGIGDRDGTGGSHRGGGGACSKCGILGHVVRDCPRNFFEDCSAPMCGFQAKGQGLFFIPPIPSEKTTKDKNSSVVITVVEGVATARQVEAAFNLLFAGTWRCSARPIGPDRFVMRFPNAKKVEEFSFFKGFVLQNTSAKVNVDPWTPCIGAKGEMDQAWVKAVVAFVGSLVGVTLDIDPVTLSKPEYVRIKLGCVDAYNIAASAEGYLGTLLYDFFFECESVIVSHKKNNEKATVLSDVRDPEEVHTPKRHRFNDPPPKSTPTKTMGGSSYGGKKKNATDILAVDEEEEEESENAYNDLLIDTMCQEAESVVTRSEQIFHVLHVVPEGLHLQVLLDVGLSPWLKSVQQNFPAGTFHLPADVRGVIQALCPGVDWTSSSPYQLQRLGCSVEYMHEDPVCFSDNGGPLSQDSQQAVSDAELPAPLVKKPVAPVRFSDRLSKKAPTPTLLKATALLQKKNSEGMCPRTNSFSLLGDDVIISRAQAMGAFILNDTFSTVNILKELETARDSLLANRPVATVSLLDSTPPQFSTSAGSVSDHEDFPPVYPGDDFTLVSSRKLRTSKTRLNPAGVIGRSSGGSAIPSSLAQPGNGRATRRGRKKKNS</sequence>
<accession>A0A2K2CQW4</accession>
<dbReference type="Proteomes" id="UP000008810">
    <property type="component" value="Chromosome 4"/>
</dbReference>
<dbReference type="PANTHER" id="PTHR33170">
    <property type="entry name" value="DUF4283 DOMAIN-CONTAINING PROTEIN-RELATED"/>
    <property type="match status" value="1"/>
</dbReference>
<feature type="compositionally biased region" description="Basic residues" evidence="2">
    <location>
        <begin position="623"/>
        <end position="633"/>
    </location>
</feature>
<evidence type="ECO:0000313" key="5">
    <source>
        <dbReference type="EnsemblPlants" id="PNT64426"/>
    </source>
</evidence>
<dbReference type="GO" id="GO:0003676">
    <property type="term" value="F:nucleic acid binding"/>
    <property type="evidence" value="ECO:0007669"/>
    <property type="project" value="InterPro"/>
</dbReference>
<reference evidence="4" key="2">
    <citation type="submission" date="2017-06" db="EMBL/GenBank/DDBJ databases">
        <title>WGS assembly of Brachypodium distachyon.</title>
        <authorList>
            <consortium name="The International Brachypodium Initiative"/>
            <person name="Lucas S."/>
            <person name="Harmon-Smith M."/>
            <person name="Lail K."/>
            <person name="Tice H."/>
            <person name="Grimwood J."/>
            <person name="Bruce D."/>
            <person name="Barry K."/>
            <person name="Shu S."/>
            <person name="Lindquist E."/>
            <person name="Wang M."/>
            <person name="Pitluck S."/>
            <person name="Vogel J.P."/>
            <person name="Garvin D.F."/>
            <person name="Mockler T.C."/>
            <person name="Schmutz J."/>
            <person name="Rokhsar D."/>
            <person name="Bevan M.W."/>
        </authorList>
    </citation>
    <scope>NUCLEOTIDE SEQUENCE</scope>
    <source>
        <strain evidence="4">Bd21</strain>
    </source>
</reference>
<evidence type="ECO:0000259" key="3">
    <source>
        <dbReference type="PROSITE" id="PS50158"/>
    </source>
</evidence>
<gene>
    <name evidence="4" type="ORF">BRADI_4g28417v3</name>
</gene>
<dbReference type="InterPro" id="IPR001878">
    <property type="entry name" value="Znf_CCHC"/>
</dbReference>
<keyword evidence="1" id="KW-0862">Zinc</keyword>
<dbReference type="AlphaFoldDB" id="A0A2K2CQW4"/>
<organism evidence="4">
    <name type="scientific">Brachypodium distachyon</name>
    <name type="common">Purple false brome</name>
    <name type="synonym">Trachynia distachya</name>
    <dbReference type="NCBI Taxonomy" id="15368"/>
    <lineage>
        <taxon>Eukaryota</taxon>
        <taxon>Viridiplantae</taxon>
        <taxon>Streptophyta</taxon>
        <taxon>Embryophyta</taxon>
        <taxon>Tracheophyta</taxon>
        <taxon>Spermatophyta</taxon>
        <taxon>Magnoliopsida</taxon>
        <taxon>Liliopsida</taxon>
        <taxon>Poales</taxon>
        <taxon>Poaceae</taxon>
        <taxon>BOP clade</taxon>
        <taxon>Pooideae</taxon>
        <taxon>Stipodae</taxon>
        <taxon>Brachypodieae</taxon>
        <taxon>Brachypodium</taxon>
    </lineage>
</organism>
<reference evidence="5" key="3">
    <citation type="submission" date="2018-08" db="UniProtKB">
        <authorList>
            <consortium name="EnsemblPlants"/>
        </authorList>
    </citation>
    <scope>IDENTIFICATION</scope>
    <source>
        <strain evidence="5">cv. Bd21</strain>
    </source>
</reference>
<dbReference type="EMBL" id="CM000883">
    <property type="protein sequence ID" value="PNT64426.1"/>
    <property type="molecule type" value="Genomic_DNA"/>
</dbReference>
<feature type="region of interest" description="Disordered" evidence="2">
    <location>
        <begin position="272"/>
        <end position="309"/>
    </location>
</feature>
<dbReference type="SUPFAM" id="SSF57756">
    <property type="entry name" value="Retrovirus zinc finger-like domains"/>
    <property type="match status" value="1"/>
</dbReference>
<keyword evidence="6" id="KW-1185">Reference proteome</keyword>
<reference evidence="4 5" key="1">
    <citation type="journal article" date="2010" name="Nature">
        <title>Genome sequencing and analysis of the model grass Brachypodium distachyon.</title>
        <authorList>
            <consortium name="International Brachypodium Initiative"/>
        </authorList>
    </citation>
    <scope>NUCLEOTIDE SEQUENCE [LARGE SCALE GENOMIC DNA]</scope>
    <source>
        <strain evidence="4 5">Bd21</strain>
    </source>
</reference>
<dbReference type="PROSITE" id="PS50158">
    <property type="entry name" value="ZF_CCHC"/>
    <property type="match status" value="1"/>
</dbReference>
<dbReference type="InParanoid" id="A0A2K2CQW4"/>
<dbReference type="InterPro" id="IPR036875">
    <property type="entry name" value="Znf_CCHC_sf"/>
</dbReference>
<keyword evidence="1" id="KW-0479">Metal-binding</keyword>
<proteinExistence type="predicted"/>
<dbReference type="Pfam" id="PF00098">
    <property type="entry name" value="zf-CCHC"/>
    <property type="match status" value="1"/>
</dbReference>